<evidence type="ECO:0000256" key="2">
    <source>
        <dbReference type="ARBA" id="ARBA00034247"/>
    </source>
</evidence>
<dbReference type="PROSITE" id="PS50887">
    <property type="entry name" value="GGDEF"/>
    <property type="match status" value="1"/>
</dbReference>
<reference evidence="6" key="1">
    <citation type="journal article" date="2019" name="Int. J. Syst. Evol. Microbiol.">
        <title>The Global Catalogue of Microorganisms (GCM) 10K type strain sequencing project: providing services to taxonomists for standard genome sequencing and annotation.</title>
        <authorList>
            <consortium name="The Broad Institute Genomics Platform"/>
            <consortium name="The Broad Institute Genome Sequencing Center for Infectious Disease"/>
            <person name="Wu L."/>
            <person name="Ma J."/>
        </authorList>
    </citation>
    <scope>NUCLEOTIDE SEQUENCE [LARGE SCALE GENOMIC DNA]</scope>
    <source>
        <strain evidence="6">JCM 18720</strain>
    </source>
</reference>
<dbReference type="InterPro" id="IPR000160">
    <property type="entry name" value="GGDEF_dom"/>
</dbReference>
<evidence type="ECO:0000313" key="5">
    <source>
        <dbReference type="EMBL" id="GAA5190359.1"/>
    </source>
</evidence>
<dbReference type="NCBIfam" id="TIGR00254">
    <property type="entry name" value="GGDEF"/>
    <property type="match status" value="1"/>
</dbReference>
<gene>
    <name evidence="5" type="ORF">GCM10025772_14800</name>
</gene>
<dbReference type="Pfam" id="PF00990">
    <property type="entry name" value="GGDEF"/>
    <property type="match status" value="1"/>
</dbReference>
<dbReference type="InterPro" id="IPR043128">
    <property type="entry name" value="Rev_trsase/Diguanyl_cyclase"/>
</dbReference>
<comment type="caution">
    <text evidence="5">The sequence shown here is derived from an EMBL/GenBank/DDBJ whole genome shotgun (WGS) entry which is preliminary data.</text>
</comment>
<evidence type="ECO:0000313" key="6">
    <source>
        <dbReference type="Proteomes" id="UP001501600"/>
    </source>
</evidence>
<dbReference type="RefSeq" id="WP_345316413.1">
    <property type="nucleotide sequence ID" value="NZ_BAABLF010000008.1"/>
</dbReference>
<keyword evidence="3" id="KW-0812">Transmembrane</keyword>
<sequence length="510" mass="58030">MTLRQLSLIVTALLALLLFSSYLAVRAWVLIPYVERQVLTVQRQEMAQVEFLLEGRVEGLESLTQELAQSDRLATTLAAGQRPEQVVAEIPFLDGIYVFNSALELRLVQRFSGVMRDLMESQEAYRRARLMPTLHPQRPRSRSGLLRQKGQLYFYSAASVCRSSGEDCGYGFLVLVRRLDPKLIDFIQARSGMALTLRSATLDDGELERLDRPEAVIKPVSERQVLVMDALDQPAAVISMRHLAQPPSWGGRDEWIALGAIVLLSLLVLLMLWRLLVLPMEHGVAAIRAMERHQQFRSVNSRVRLQEFHQLAKVFNGLMRMLTVQRERMVSLERTDPLTGLPNRTALESFLSHEWRRLRRYRRGLALLLLDIEQFQEFNEDQGYGQGDLVLVRLSRLLKSTSRRGGEMAARYGGDEFALVLTELDEAQLHSLLEHIEQKVAGLPQRDGQKRPIRLSIGVALVPPGVDPGVEELHLSDMMERAESALHGAKQDPDHCWQLWQPEIYEDPVI</sequence>
<evidence type="ECO:0000256" key="3">
    <source>
        <dbReference type="SAM" id="Phobius"/>
    </source>
</evidence>
<keyword evidence="6" id="KW-1185">Reference proteome</keyword>
<dbReference type="SMART" id="SM00267">
    <property type="entry name" value="GGDEF"/>
    <property type="match status" value="1"/>
</dbReference>
<evidence type="ECO:0000259" key="4">
    <source>
        <dbReference type="PROSITE" id="PS50887"/>
    </source>
</evidence>
<organism evidence="5 6">
    <name type="scientific">Ferrimonas gelatinilytica</name>
    <dbReference type="NCBI Taxonomy" id="1255257"/>
    <lineage>
        <taxon>Bacteria</taxon>
        <taxon>Pseudomonadati</taxon>
        <taxon>Pseudomonadota</taxon>
        <taxon>Gammaproteobacteria</taxon>
        <taxon>Alteromonadales</taxon>
        <taxon>Ferrimonadaceae</taxon>
        <taxon>Ferrimonas</taxon>
    </lineage>
</organism>
<dbReference type="InterPro" id="IPR007892">
    <property type="entry name" value="CHASE4"/>
</dbReference>
<evidence type="ECO:0000256" key="1">
    <source>
        <dbReference type="ARBA" id="ARBA00012528"/>
    </source>
</evidence>
<dbReference type="PANTHER" id="PTHR45138:SF9">
    <property type="entry name" value="DIGUANYLATE CYCLASE DGCM-RELATED"/>
    <property type="match status" value="1"/>
</dbReference>
<dbReference type="PANTHER" id="PTHR45138">
    <property type="entry name" value="REGULATORY COMPONENTS OF SENSORY TRANSDUCTION SYSTEM"/>
    <property type="match status" value="1"/>
</dbReference>
<protein>
    <recommendedName>
        <fullName evidence="1">diguanylate cyclase</fullName>
        <ecNumber evidence="1">2.7.7.65</ecNumber>
    </recommendedName>
</protein>
<dbReference type="Proteomes" id="UP001501600">
    <property type="component" value="Unassembled WGS sequence"/>
</dbReference>
<dbReference type="CDD" id="cd01949">
    <property type="entry name" value="GGDEF"/>
    <property type="match status" value="1"/>
</dbReference>
<dbReference type="EMBL" id="BAABLF010000008">
    <property type="protein sequence ID" value="GAA5190359.1"/>
    <property type="molecule type" value="Genomic_DNA"/>
</dbReference>
<accession>A0ABP9S1Z2</accession>
<keyword evidence="3" id="KW-0472">Membrane</keyword>
<proteinExistence type="predicted"/>
<feature type="transmembrane region" description="Helical" evidence="3">
    <location>
        <begin position="255"/>
        <end position="273"/>
    </location>
</feature>
<dbReference type="InterPro" id="IPR050469">
    <property type="entry name" value="Diguanylate_Cyclase"/>
</dbReference>
<name>A0ABP9S1Z2_9GAMM</name>
<dbReference type="InterPro" id="IPR029787">
    <property type="entry name" value="Nucleotide_cyclase"/>
</dbReference>
<dbReference type="EC" id="2.7.7.65" evidence="1"/>
<dbReference type="Gene3D" id="3.30.70.270">
    <property type="match status" value="1"/>
</dbReference>
<keyword evidence="3" id="KW-1133">Transmembrane helix</keyword>
<dbReference type="Pfam" id="PF05228">
    <property type="entry name" value="CHASE4"/>
    <property type="match status" value="1"/>
</dbReference>
<feature type="domain" description="GGDEF" evidence="4">
    <location>
        <begin position="363"/>
        <end position="502"/>
    </location>
</feature>
<dbReference type="SUPFAM" id="SSF55073">
    <property type="entry name" value="Nucleotide cyclase"/>
    <property type="match status" value="1"/>
</dbReference>
<comment type="catalytic activity">
    <reaction evidence="2">
        <text>2 GTP = 3',3'-c-di-GMP + 2 diphosphate</text>
        <dbReference type="Rhea" id="RHEA:24898"/>
        <dbReference type="ChEBI" id="CHEBI:33019"/>
        <dbReference type="ChEBI" id="CHEBI:37565"/>
        <dbReference type="ChEBI" id="CHEBI:58805"/>
        <dbReference type="EC" id="2.7.7.65"/>
    </reaction>
</comment>